<dbReference type="Gene3D" id="3.40.1190.10">
    <property type="entry name" value="Mur-like, catalytic domain"/>
    <property type="match status" value="1"/>
</dbReference>
<dbReference type="NCBIfam" id="TIGR01087">
    <property type="entry name" value="murD"/>
    <property type="match status" value="1"/>
</dbReference>
<dbReference type="RefSeq" id="WP_308949921.1">
    <property type="nucleotide sequence ID" value="NZ_JARXHW010000017.1"/>
</dbReference>
<dbReference type="InterPro" id="IPR036615">
    <property type="entry name" value="Mur_ligase_C_dom_sf"/>
</dbReference>
<dbReference type="SUPFAM" id="SSF53244">
    <property type="entry name" value="MurD-like peptide ligases, peptide-binding domain"/>
    <property type="match status" value="1"/>
</dbReference>
<keyword evidence="12" id="KW-1185">Reference proteome</keyword>
<keyword evidence="3 7" id="KW-0963">Cytoplasm</keyword>
<dbReference type="EC" id="6.3.2.9" evidence="7 8"/>
<keyword evidence="7 8" id="KW-0132">Cell division</keyword>
<evidence type="ECO:0000256" key="1">
    <source>
        <dbReference type="ARBA" id="ARBA00004496"/>
    </source>
</evidence>
<comment type="caution">
    <text evidence="11">The sequence shown here is derived from an EMBL/GenBank/DDBJ whole genome shotgun (WGS) entry which is preliminary data.</text>
</comment>
<evidence type="ECO:0000313" key="12">
    <source>
        <dbReference type="Proteomes" id="UP001225316"/>
    </source>
</evidence>
<dbReference type="InterPro" id="IPR036565">
    <property type="entry name" value="Mur-like_cat_sf"/>
</dbReference>
<evidence type="ECO:0000256" key="3">
    <source>
        <dbReference type="ARBA" id="ARBA00022490"/>
    </source>
</evidence>
<dbReference type="PANTHER" id="PTHR43692:SF1">
    <property type="entry name" value="UDP-N-ACETYLMURAMOYLALANINE--D-GLUTAMATE LIGASE"/>
    <property type="match status" value="1"/>
</dbReference>
<sequence>MLERYAIFGAGQSAQAARRLARHHDLEVVLIDEAGQGDRAVFEAHDLADFDAFIFSPGFAQEHPWRVLAQASGRPCMSELAFAARYWQGKVIAVTGTNGKTTLTGLIDAALKQAGHRSVCAGNIGFPFADAVLTEANHPEAYVVLEVSSFQAELAGGLSLDALLWTNFAEDHLDRYGSMIDYFNAKARLFACLKPSGICVLGAQVADWMEAMHQEFNAYFVAQEDSALLFKIDPSSSFHRYPNSENFTLAAELWWLLGLSSAHLIEAANTFELEPHRLARVADSEGVCYWDDSKATNFHATLAALESVGPPVVWIGGGRAKGGDIEAFAREVSDYVNAAVLYGEVAPRLAAALEGLLDSVQVFSCFADAVCAAAELAKSMTDANVLLSPGFSSFDQFGSYAERGKSFTDLVLSLKNTSNAS</sequence>
<comment type="catalytic activity">
    <reaction evidence="7 8">
        <text>UDP-N-acetyl-alpha-D-muramoyl-L-alanine + D-glutamate + ATP = UDP-N-acetyl-alpha-D-muramoyl-L-alanyl-D-glutamate + ADP + phosphate + H(+)</text>
        <dbReference type="Rhea" id="RHEA:16429"/>
        <dbReference type="ChEBI" id="CHEBI:15378"/>
        <dbReference type="ChEBI" id="CHEBI:29986"/>
        <dbReference type="ChEBI" id="CHEBI:30616"/>
        <dbReference type="ChEBI" id="CHEBI:43474"/>
        <dbReference type="ChEBI" id="CHEBI:83898"/>
        <dbReference type="ChEBI" id="CHEBI:83900"/>
        <dbReference type="ChEBI" id="CHEBI:456216"/>
        <dbReference type="EC" id="6.3.2.9"/>
    </reaction>
</comment>
<dbReference type="GO" id="GO:0008764">
    <property type="term" value="F:UDP-N-acetylmuramoylalanine-D-glutamate ligase activity"/>
    <property type="evidence" value="ECO:0007669"/>
    <property type="project" value="UniProtKB-EC"/>
</dbReference>
<dbReference type="SUPFAM" id="SSF53623">
    <property type="entry name" value="MurD-like peptide ligases, catalytic domain"/>
    <property type="match status" value="1"/>
</dbReference>
<evidence type="ECO:0000259" key="9">
    <source>
        <dbReference type="Pfam" id="PF02875"/>
    </source>
</evidence>
<keyword evidence="4 7" id="KW-0436">Ligase</keyword>
<protein>
    <recommendedName>
        <fullName evidence="7 8">UDP-N-acetylmuramoylalanine--D-glutamate ligase</fullName>
        <ecNumber evidence="7 8">6.3.2.9</ecNumber>
    </recommendedName>
    <alternativeName>
        <fullName evidence="7">D-glutamic acid-adding enzyme</fullName>
    </alternativeName>
    <alternativeName>
        <fullName evidence="7">UDP-N-acetylmuramoyl-L-alanyl-D-glutamate synthetase</fullName>
    </alternativeName>
</protein>
<evidence type="ECO:0000256" key="2">
    <source>
        <dbReference type="ARBA" id="ARBA00004752"/>
    </source>
</evidence>
<keyword evidence="7 8" id="KW-0133">Cell shape</keyword>
<gene>
    <name evidence="7 11" type="primary">murD</name>
    <name evidence="11" type="ORF">QEH52_09240</name>
</gene>
<reference evidence="11 12" key="1">
    <citation type="submission" date="2023-04" db="EMBL/GenBank/DDBJ databases">
        <title>A novel bacteria isolated from coastal sediment.</title>
        <authorList>
            <person name="Liu X.-J."/>
            <person name="Du Z.-J."/>
        </authorList>
    </citation>
    <scope>NUCLEOTIDE SEQUENCE [LARGE SCALE GENOMIC DNA]</scope>
    <source>
        <strain evidence="11 12">SDUM461003</strain>
    </source>
</reference>
<keyword evidence="7 8" id="KW-0573">Peptidoglycan synthesis</keyword>
<accession>A0ABU1AVL2</accession>
<dbReference type="Gene3D" id="3.90.190.20">
    <property type="entry name" value="Mur ligase, C-terminal domain"/>
    <property type="match status" value="1"/>
</dbReference>
<feature type="domain" description="Mur ligase C-terminal" evidence="9">
    <location>
        <begin position="276"/>
        <end position="379"/>
    </location>
</feature>
<evidence type="ECO:0000256" key="7">
    <source>
        <dbReference type="HAMAP-Rule" id="MF_00639"/>
    </source>
</evidence>
<dbReference type="Pfam" id="PF08245">
    <property type="entry name" value="Mur_ligase_M"/>
    <property type="match status" value="1"/>
</dbReference>
<evidence type="ECO:0000313" key="11">
    <source>
        <dbReference type="EMBL" id="MDQ8207692.1"/>
    </source>
</evidence>
<proteinExistence type="inferred from homology"/>
<evidence type="ECO:0000256" key="8">
    <source>
        <dbReference type="RuleBase" id="RU003664"/>
    </source>
</evidence>
<keyword evidence="6 7" id="KW-0067">ATP-binding</keyword>
<dbReference type="EMBL" id="JARXHW010000017">
    <property type="protein sequence ID" value="MDQ8207692.1"/>
    <property type="molecule type" value="Genomic_DNA"/>
</dbReference>
<dbReference type="InterPro" id="IPR005762">
    <property type="entry name" value="MurD"/>
</dbReference>
<keyword evidence="7 8" id="KW-0131">Cell cycle</keyword>
<comment type="function">
    <text evidence="7 8">Cell wall formation. Catalyzes the addition of glutamate to the nucleotide precursor UDP-N-acetylmuramoyl-L-alanine (UMA).</text>
</comment>
<dbReference type="Pfam" id="PF02875">
    <property type="entry name" value="Mur_ligase_C"/>
    <property type="match status" value="1"/>
</dbReference>
<keyword evidence="5 7" id="KW-0547">Nucleotide-binding</keyword>
<comment type="subcellular location">
    <subcellularLocation>
        <location evidence="1 7 8">Cytoplasm</location>
    </subcellularLocation>
</comment>
<evidence type="ECO:0000256" key="6">
    <source>
        <dbReference type="ARBA" id="ARBA00022840"/>
    </source>
</evidence>
<evidence type="ECO:0000256" key="5">
    <source>
        <dbReference type="ARBA" id="ARBA00022741"/>
    </source>
</evidence>
<dbReference type="HAMAP" id="MF_00639">
    <property type="entry name" value="MurD"/>
    <property type="match status" value="1"/>
</dbReference>
<keyword evidence="7 8" id="KW-0961">Cell wall biogenesis/degradation</keyword>
<feature type="domain" description="Mur ligase central" evidence="10">
    <location>
        <begin position="94"/>
        <end position="227"/>
    </location>
</feature>
<evidence type="ECO:0000259" key="10">
    <source>
        <dbReference type="Pfam" id="PF08245"/>
    </source>
</evidence>
<name>A0ABU1AVL2_9BACT</name>
<comment type="pathway">
    <text evidence="2 7 8">Cell wall biogenesis; peptidoglycan biosynthesis.</text>
</comment>
<dbReference type="Proteomes" id="UP001225316">
    <property type="component" value="Unassembled WGS sequence"/>
</dbReference>
<comment type="similarity">
    <text evidence="7">Belongs to the MurCDEF family.</text>
</comment>
<dbReference type="PANTHER" id="PTHR43692">
    <property type="entry name" value="UDP-N-ACETYLMURAMOYLALANINE--D-GLUTAMATE LIGASE"/>
    <property type="match status" value="1"/>
</dbReference>
<evidence type="ECO:0000256" key="4">
    <source>
        <dbReference type="ARBA" id="ARBA00022598"/>
    </source>
</evidence>
<dbReference type="InterPro" id="IPR013221">
    <property type="entry name" value="Mur_ligase_cen"/>
</dbReference>
<feature type="binding site" evidence="7">
    <location>
        <begin position="96"/>
        <end position="102"/>
    </location>
    <ligand>
        <name>ATP</name>
        <dbReference type="ChEBI" id="CHEBI:30616"/>
    </ligand>
</feature>
<dbReference type="InterPro" id="IPR004101">
    <property type="entry name" value="Mur_ligase_C"/>
</dbReference>
<organism evidence="11 12">
    <name type="scientific">Thalassobacterium maritimum</name>
    <dbReference type="NCBI Taxonomy" id="3041265"/>
    <lineage>
        <taxon>Bacteria</taxon>
        <taxon>Pseudomonadati</taxon>
        <taxon>Verrucomicrobiota</taxon>
        <taxon>Opitutia</taxon>
        <taxon>Puniceicoccales</taxon>
        <taxon>Coraliomargaritaceae</taxon>
        <taxon>Thalassobacterium</taxon>
    </lineage>
</organism>